<sequence length="78" mass="8730">MDNFREIIDKSVEESRVQIAHTAGHLAVAHQSFANDYLLNVANQALFMLGTTLTAEEFETEIDGLRKHLIESLRGTNS</sequence>
<evidence type="ECO:0000313" key="1">
    <source>
        <dbReference type="EMBL" id="RSO56151.1"/>
    </source>
</evidence>
<name>A0AB37TGV9_ACIPI</name>
<protein>
    <submittedName>
        <fullName evidence="1">Uncharacterized protein</fullName>
    </submittedName>
</protein>
<comment type="caution">
    <text evidence="1">The sequence shown here is derived from an EMBL/GenBank/DDBJ whole genome shotgun (WGS) entry which is preliminary data.</text>
</comment>
<proteinExistence type="predicted"/>
<dbReference type="RefSeq" id="WP_057090908.1">
    <property type="nucleotide sequence ID" value="NZ_JBANMB010000002.1"/>
</dbReference>
<evidence type="ECO:0000313" key="2">
    <source>
        <dbReference type="Proteomes" id="UP000271320"/>
    </source>
</evidence>
<dbReference type="Proteomes" id="UP000271320">
    <property type="component" value="Unassembled WGS sequence"/>
</dbReference>
<dbReference type="EMBL" id="RFEW01000018">
    <property type="protein sequence ID" value="RSO56151.1"/>
    <property type="molecule type" value="Genomic_DNA"/>
</dbReference>
<organism evidence="1 2">
    <name type="scientific">Acinetobacter pittii</name>
    <name type="common">Acinetobacter genomosp. 3</name>
    <dbReference type="NCBI Taxonomy" id="48296"/>
    <lineage>
        <taxon>Bacteria</taxon>
        <taxon>Pseudomonadati</taxon>
        <taxon>Pseudomonadota</taxon>
        <taxon>Gammaproteobacteria</taxon>
        <taxon>Moraxellales</taxon>
        <taxon>Moraxellaceae</taxon>
        <taxon>Acinetobacter</taxon>
        <taxon>Acinetobacter calcoaceticus/baumannii complex</taxon>
    </lineage>
</organism>
<gene>
    <name evidence="1" type="ORF">EA752_17235</name>
</gene>
<reference evidence="1 2" key="1">
    <citation type="submission" date="2018-10" db="EMBL/GenBank/DDBJ databases">
        <title>GWAS and RNA-Seq identify cryptic mechanisms of antimicrobial resistance in Acinetobacter baumannii.</title>
        <authorList>
            <person name="Sahl J.W."/>
        </authorList>
    </citation>
    <scope>NUCLEOTIDE SEQUENCE [LARGE SCALE GENOMIC DNA]</scope>
    <source>
        <strain evidence="1 2">TG41884</strain>
    </source>
</reference>
<accession>A0AB37TGV9</accession>
<dbReference type="AlphaFoldDB" id="A0AB37TGV9"/>